<organism evidence="5">
    <name type="scientific">marine sediment metagenome</name>
    <dbReference type="NCBI Taxonomy" id="412755"/>
    <lineage>
        <taxon>unclassified sequences</taxon>
        <taxon>metagenomes</taxon>
        <taxon>ecological metagenomes</taxon>
    </lineage>
</organism>
<comment type="caution">
    <text evidence="5">The sequence shown here is derived from an EMBL/GenBank/DDBJ whole genome shotgun (WGS) entry which is preliminary data.</text>
</comment>
<dbReference type="PROSITE" id="PS50072">
    <property type="entry name" value="CSA_PPIASE_2"/>
    <property type="match status" value="1"/>
</dbReference>
<protein>
    <recommendedName>
        <fullName evidence="1">peptidylprolyl isomerase</fullName>
        <ecNumber evidence="1">5.2.1.8</ecNumber>
    </recommendedName>
</protein>
<evidence type="ECO:0000313" key="5">
    <source>
        <dbReference type="EMBL" id="GAF90382.1"/>
    </source>
</evidence>
<evidence type="ECO:0000256" key="2">
    <source>
        <dbReference type="ARBA" id="ARBA00023110"/>
    </source>
</evidence>
<feature type="domain" description="PPIase cyclophilin-type" evidence="4">
    <location>
        <begin position="27"/>
        <end position="215"/>
    </location>
</feature>
<dbReference type="SUPFAM" id="SSF50891">
    <property type="entry name" value="Cyclophilin-like"/>
    <property type="match status" value="1"/>
</dbReference>
<proteinExistence type="predicted"/>
<sequence length="273" mass="29991">DVIKNSKPSDWHALDPANTLYLDLKSGRVVIELAPEFAPNHVANVKALVHEGYFDGLAILRVQDNYVVQWGDPDGEDKTKQRAIKTAKRTLKAEFSMPIGDKIPFVRLPDVDGYAAQTGFSGDFPSARDPKLGQAWLAHCYGTVGVGRDLDVDTGGGTELYAVIGQAPRWLERNITTVGRVVQGMDLLSSLPRGAAAMGFYDKPEQRVKIERVRLAADVPAAERVNLEVMRTDTPAFATLIESRRNRIDEFYKVPLGHVDVCSVPIPVRAATP</sequence>
<keyword evidence="2" id="KW-0697">Rotamase</keyword>
<evidence type="ECO:0000259" key="4">
    <source>
        <dbReference type="PROSITE" id="PS50072"/>
    </source>
</evidence>
<dbReference type="Pfam" id="PF00160">
    <property type="entry name" value="Pro_isomerase"/>
    <property type="match status" value="1"/>
</dbReference>
<feature type="non-terminal residue" evidence="5">
    <location>
        <position position="1"/>
    </location>
</feature>
<dbReference type="Gene3D" id="2.40.100.10">
    <property type="entry name" value="Cyclophilin-like"/>
    <property type="match status" value="1"/>
</dbReference>
<dbReference type="InterPro" id="IPR029000">
    <property type="entry name" value="Cyclophilin-like_dom_sf"/>
</dbReference>
<evidence type="ECO:0000256" key="3">
    <source>
        <dbReference type="ARBA" id="ARBA00023235"/>
    </source>
</evidence>
<dbReference type="GO" id="GO:0003755">
    <property type="term" value="F:peptidyl-prolyl cis-trans isomerase activity"/>
    <property type="evidence" value="ECO:0007669"/>
    <property type="project" value="UniProtKB-KW"/>
</dbReference>
<evidence type="ECO:0000256" key="1">
    <source>
        <dbReference type="ARBA" id="ARBA00013194"/>
    </source>
</evidence>
<dbReference type="AlphaFoldDB" id="X0TQE9"/>
<reference evidence="5" key="1">
    <citation type="journal article" date="2014" name="Front. Microbiol.">
        <title>High frequency of phylogenetically diverse reductive dehalogenase-homologous genes in deep subseafloor sedimentary metagenomes.</title>
        <authorList>
            <person name="Kawai M."/>
            <person name="Futagami T."/>
            <person name="Toyoda A."/>
            <person name="Takaki Y."/>
            <person name="Nishi S."/>
            <person name="Hori S."/>
            <person name="Arai W."/>
            <person name="Tsubouchi T."/>
            <person name="Morono Y."/>
            <person name="Uchiyama I."/>
            <person name="Ito T."/>
            <person name="Fujiyama A."/>
            <person name="Inagaki F."/>
            <person name="Takami H."/>
        </authorList>
    </citation>
    <scope>NUCLEOTIDE SEQUENCE</scope>
    <source>
        <strain evidence="5">Expedition CK06-06</strain>
    </source>
</reference>
<gene>
    <name evidence="5" type="ORF">S01H1_18906</name>
</gene>
<dbReference type="InterPro" id="IPR044665">
    <property type="entry name" value="E_coli_cyclophilin_A-like"/>
</dbReference>
<dbReference type="EMBL" id="BARS01010157">
    <property type="protein sequence ID" value="GAF90382.1"/>
    <property type="molecule type" value="Genomic_DNA"/>
</dbReference>
<name>X0TQE9_9ZZZZ</name>
<dbReference type="PANTHER" id="PTHR43246">
    <property type="entry name" value="PEPTIDYL-PROLYL CIS-TRANS ISOMERASE CYP38, CHLOROPLASTIC"/>
    <property type="match status" value="1"/>
</dbReference>
<dbReference type="EC" id="5.2.1.8" evidence="1"/>
<dbReference type="InterPro" id="IPR002130">
    <property type="entry name" value="Cyclophilin-type_PPIase_dom"/>
</dbReference>
<keyword evidence="3" id="KW-0413">Isomerase</keyword>
<accession>X0TQE9</accession>